<dbReference type="Gene3D" id="3.30.70.920">
    <property type="match status" value="1"/>
</dbReference>
<dbReference type="SUPFAM" id="SSF46785">
    <property type="entry name" value="Winged helix' DNA-binding domain"/>
    <property type="match status" value="1"/>
</dbReference>
<dbReference type="InterPro" id="IPR019887">
    <property type="entry name" value="Tscrpt_reg_AsnC/Lrp_C"/>
</dbReference>
<dbReference type="SUPFAM" id="SSF54909">
    <property type="entry name" value="Dimeric alpha+beta barrel"/>
    <property type="match status" value="1"/>
</dbReference>
<organism evidence="5 6">
    <name type="scientific">Pseudomonas sichuanensis</name>
    <dbReference type="NCBI Taxonomy" id="2213015"/>
    <lineage>
        <taxon>Bacteria</taxon>
        <taxon>Pseudomonadati</taxon>
        <taxon>Pseudomonadota</taxon>
        <taxon>Gammaproteobacteria</taxon>
        <taxon>Pseudomonadales</taxon>
        <taxon>Pseudomonadaceae</taxon>
        <taxon>Pseudomonas</taxon>
    </lineage>
</organism>
<dbReference type="RefSeq" id="WP_347150198.1">
    <property type="nucleotide sequence ID" value="NZ_JBDLYL010000012.1"/>
</dbReference>
<feature type="domain" description="HTH asnC-type" evidence="4">
    <location>
        <begin position="24"/>
        <end position="85"/>
    </location>
</feature>
<dbReference type="EMBL" id="JBDLYL010000012">
    <property type="protein sequence ID" value="MEN8640625.1"/>
    <property type="molecule type" value="Genomic_DNA"/>
</dbReference>
<dbReference type="InterPro" id="IPR019888">
    <property type="entry name" value="Tscrpt_reg_AsnC-like"/>
</dbReference>
<dbReference type="Pfam" id="PF01037">
    <property type="entry name" value="AsnC_trans_reg"/>
    <property type="match status" value="1"/>
</dbReference>
<gene>
    <name evidence="5" type="ORF">ABFE88_13320</name>
</gene>
<evidence type="ECO:0000256" key="3">
    <source>
        <dbReference type="ARBA" id="ARBA00023163"/>
    </source>
</evidence>
<dbReference type="InterPro" id="IPR011008">
    <property type="entry name" value="Dimeric_a/b-barrel"/>
</dbReference>
<keyword evidence="2" id="KW-0238">DNA-binding</keyword>
<comment type="caution">
    <text evidence="5">The sequence shown here is derived from an EMBL/GenBank/DDBJ whole genome shotgun (WGS) entry which is preliminary data.</text>
</comment>
<name>A0ABV0DFT8_9PSED</name>
<dbReference type="Pfam" id="PF13412">
    <property type="entry name" value="HTH_24"/>
    <property type="match status" value="1"/>
</dbReference>
<evidence type="ECO:0000256" key="1">
    <source>
        <dbReference type="ARBA" id="ARBA00023015"/>
    </source>
</evidence>
<dbReference type="PRINTS" id="PR00033">
    <property type="entry name" value="HTHASNC"/>
</dbReference>
<protein>
    <submittedName>
        <fullName evidence="5">Lrp/AsnC family transcriptional regulator</fullName>
    </submittedName>
</protein>
<dbReference type="InterPro" id="IPR000485">
    <property type="entry name" value="AsnC-type_HTH_dom"/>
</dbReference>
<sequence>MLAFRVCYFRTGTNGEKLSKHVALDDTDRALLALLQADASLSNAELSERLSLSVTPCWRRRRRLEEEGVIRDYQANLDRRLLGLEILAFVQVRFASHGDKAPDDFEAVVRALPEVVACHKITGDADYLLQVLAEDLDSYSEFIEQVLRRQLGIASIQSSLALREVKASTRVAIPEG</sequence>
<proteinExistence type="predicted"/>
<keyword evidence="1" id="KW-0805">Transcription regulation</keyword>
<dbReference type="PROSITE" id="PS50956">
    <property type="entry name" value="HTH_ASNC_2"/>
    <property type="match status" value="1"/>
</dbReference>
<dbReference type="InterPro" id="IPR036388">
    <property type="entry name" value="WH-like_DNA-bd_sf"/>
</dbReference>
<dbReference type="PANTHER" id="PTHR30154">
    <property type="entry name" value="LEUCINE-RESPONSIVE REGULATORY PROTEIN"/>
    <property type="match status" value="1"/>
</dbReference>
<dbReference type="SMART" id="SM00344">
    <property type="entry name" value="HTH_ASNC"/>
    <property type="match status" value="1"/>
</dbReference>
<dbReference type="Proteomes" id="UP001424532">
    <property type="component" value="Unassembled WGS sequence"/>
</dbReference>
<evidence type="ECO:0000259" key="4">
    <source>
        <dbReference type="PROSITE" id="PS50956"/>
    </source>
</evidence>
<dbReference type="InterPro" id="IPR036390">
    <property type="entry name" value="WH_DNA-bd_sf"/>
</dbReference>
<evidence type="ECO:0000256" key="2">
    <source>
        <dbReference type="ARBA" id="ARBA00023125"/>
    </source>
</evidence>
<evidence type="ECO:0000313" key="6">
    <source>
        <dbReference type="Proteomes" id="UP001424532"/>
    </source>
</evidence>
<keyword evidence="3" id="KW-0804">Transcription</keyword>
<dbReference type="PANTHER" id="PTHR30154:SF46">
    <property type="entry name" value="TRANSCRIPTIONAL REGULATORY PROTEIN"/>
    <property type="match status" value="1"/>
</dbReference>
<keyword evidence="6" id="KW-1185">Reference proteome</keyword>
<dbReference type="Gene3D" id="1.10.10.10">
    <property type="entry name" value="Winged helix-like DNA-binding domain superfamily/Winged helix DNA-binding domain"/>
    <property type="match status" value="1"/>
</dbReference>
<evidence type="ECO:0000313" key="5">
    <source>
        <dbReference type="EMBL" id="MEN8640625.1"/>
    </source>
</evidence>
<accession>A0ABV0DFT8</accession>
<reference evidence="5 6" key="1">
    <citation type="submission" date="2024-05" db="EMBL/GenBank/DDBJ databases">
        <title>Sequence of Lycoming College course isolates.</title>
        <authorList>
            <person name="Reigle C.A."/>
            <person name="Newman J.D."/>
        </authorList>
    </citation>
    <scope>NUCLEOTIDE SEQUENCE [LARGE SCALE GENOMIC DNA]</scope>
    <source>
        <strain evidence="5 6">CAR-09</strain>
    </source>
</reference>